<dbReference type="AlphaFoldDB" id="A0A7R8VRZ7"/>
<proteinExistence type="predicted"/>
<gene>
    <name evidence="1" type="ORF">TDIB3V08_LOCUS9846</name>
</gene>
<organism evidence="1">
    <name type="scientific">Timema douglasi</name>
    <name type="common">Walking stick</name>
    <dbReference type="NCBI Taxonomy" id="61478"/>
    <lineage>
        <taxon>Eukaryota</taxon>
        <taxon>Metazoa</taxon>
        <taxon>Ecdysozoa</taxon>
        <taxon>Arthropoda</taxon>
        <taxon>Hexapoda</taxon>
        <taxon>Insecta</taxon>
        <taxon>Pterygota</taxon>
        <taxon>Neoptera</taxon>
        <taxon>Polyneoptera</taxon>
        <taxon>Phasmatodea</taxon>
        <taxon>Timematodea</taxon>
        <taxon>Timematoidea</taxon>
        <taxon>Timematidae</taxon>
        <taxon>Timema</taxon>
    </lineage>
</organism>
<sequence>MPSHRAKISHQPTISFVQTAEKCKLPARPPCLSEKMSEMKESWWRTSKNTGMVRFRAWEYFKDFSSNTTIHGIKYLGEENRHVLEK</sequence>
<dbReference type="EMBL" id="OA570975">
    <property type="protein sequence ID" value="CAD7203680.1"/>
    <property type="molecule type" value="Genomic_DNA"/>
</dbReference>
<reference evidence="1" key="1">
    <citation type="submission" date="2020-11" db="EMBL/GenBank/DDBJ databases">
        <authorList>
            <person name="Tran Van P."/>
        </authorList>
    </citation>
    <scope>NUCLEOTIDE SEQUENCE</scope>
</reference>
<evidence type="ECO:0000313" key="1">
    <source>
        <dbReference type="EMBL" id="CAD7203680.1"/>
    </source>
</evidence>
<accession>A0A7R8VRZ7</accession>
<name>A0A7R8VRZ7_TIMDO</name>
<protein>
    <submittedName>
        <fullName evidence="1">Uncharacterized protein</fullName>
    </submittedName>
</protein>